<evidence type="ECO:0000259" key="5">
    <source>
        <dbReference type="Pfam" id="PF25917"/>
    </source>
</evidence>
<dbReference type="GO" id="GO:0022857">
    <property type="term" value="F:transmembrane transporter activity"/>
    <property type="evidence" value="ECO:0007669"/>
    <property type="project" value="InterPro"/>
</dbReference>
<evidence type="ECO:0000259" key="4">
    <source>
        <dbReference type="Pfam" id="PF25876"/>
    </source>
</evidence>
<protein>
    <submittedName>
        <fullName evidence="8">Efflux transporter periplasmic adaptor subunit</fullName>
    </submittedName>
</protein>
<feature type="signal peptide" evidence="3">
    <location>
        <begin position="1"/>
        <end position="30"/>
    </location>
</feature>
<dbReference type="SUPFAM" id="SSF111369">
    <property type="entry name" value="HlyD-like secretion proteins"/>
    <property type="match status" value="1"/>
</dbReference>
<sequence length="392" mass="42085">MFKHMLAKTNGRSFMALALAAALAPAGARADEAEVGAPPEVGVVTVERKEIVMTKDAPGRIAPMRIAEVRPRVSGIVLERAFEQGGVVEKGAVLYRIDPTQFQIDLDSVRAALAKAEAILFHAARQEDRLKALLNGQTTTQAQYDLALAAKRQAEADVLAQKAAVRRAEVNLEYATVRAPITGRIGRALVTEGALASQEQAASFATIQQLDPIYADFTQSVAEMNALKEEMERGGLKPKSGGAARTRLILDNGKTYPLEGKLLFSDVTVDPGTNQVTLRAQFPNPEAALLPGAYVRVQIEEGVRANTITLARQAIQRNNAGGAEVFVVNDQGRAVLQPVRLGRTLGEQVVVEEGLHPGNRVVVEGFQKFMSGGRVDPRPVSLGRTEAQGERG</sequence>
<feature type="domain" description="Multidrug resistance protein MdtA-like alpha-helical hairpin" evidence="4">
    <location>
        <begin position="106"/>
        <end position="175"/>
    </location>
</feature>
<dbReference type="GO" id="GO:0030313">
    <property type="term" value="C:cell envelope"/>
    <property type="evidence" value="ECO:0007669"/>
    <property type="project" value="UniProtKB-SubCell"/>
</dbReference>
<evidence type="ECO:0000256" key="2">
    <source>
        <dbReference type="ARBA" id="ARBA00009477"/>
    </source>
</evidence>
<dbReference type="Gene3D" id="1.10.287.470">
    <property type="entry name" value="Helix hairpin bin"/>
    <property type="match status" value="1"/>
</dbReference>
<feature type="chain" id="PRO_5015425275" evidence="3">
    <location>
        <begin position="31"/>
        <end position="392"/>
    </location>
</feature>
<dbReference type="GO" id="GO:0046677">
    <property type="term" value="P:response to antibiotic"/>
    <property type="evidence" value="ECO:0007669"/>
    <property type="project" value="TreeGrafter"/>
</dbReference>
<dbReference type="Proteomes" id="UP000239089">
    <property type="component" value="Unassembled WGS sequence"/>
</dbReference>
<keyword evidence="3" id="KW-0732">Signal</keyword>
<dbReference type="Pfam" id="PF25967">
    <property type="entry name" value="RND-MFP_C"/>
    <property type="match status" value="1"/>
</dbReference>
<dbReference type="FunFam" id="2.40.420.20:FF:000001">
    <property type="entry name" value="Efflux RND transporter periplasmic adaptor subunit"/>
    <property type="match status" value="1"/>
</dbReference>
<dbReference type="Gene3D" id="2.40.420.20">
    <property type="match status" value="1"/>
</dbReference>
<feature type="domain" description="Multidrug resistance protein MdtA-like C-terminal permuted SH3" evidence="7">
    <location>
        <begin position="306"/>
        <end position="368"/>
    </location>
</feature>
<dbReference type="PANTHER" id="PTHR30158:SF3">
    <property type="entry name" value="MULTIDRUG EFFLUX PUMP SUBUNIT ACRA-RELATED"/>
    <property type="match status" value="1"/>
</dbReference>
<dbReference type="GO" id="GO:0005886">
    <property type="term" value="C:plasma membrane"/>
    <property type="evidence" value="ECO:0007669"/>
    <property type="project" value="TreeGrafter"/>
</dbReference>
<name>A0A2S6NAW4_9HYPH</name>
<dbReference type="InterPro" id="IPR006143">
    <property type="entry name" value="RND_pump_MFP"/>
</dbReference>
<evidence type="ECO:0000256" key="3">
    <source>
        <dbReference type="SAM" id="SignalP"/>
    </source>
</evidence>
<dbReference type="Gene3D" id="2.40.50.100">
    <property type="match status" value="1"/>
</dbReference>
<evidence type="ECO:0000259" key="7">
    <source>
        <dbReference type="Pfam" id="PF25967"/>
    </source>
</evidence>
<comment type="subcellular location">
    <subcellularLocation>
        <location evidence="1">Cell envelope</location>
    </subcellularLocation>
</comment>
<gene>
    <name evidence="8" type="ORF">CCR94_08075</name>
</gene>
<dbReference type="Pfam" id="PF25944">
    <property type="entry name" value="Beta-barrel_RND"/>
    <property type="match status" value="1"/>
</dbReference>
<evidence type="ECO:0000313" key="8">
    <source>
        <dbReference type="EMBL" id="PPQ31734.1"/>
    </source>
</evidence>
<reference evidence="8 9" key="1">
    <citation type="journal article" date="2018" name="Arch. Microbiol.">
        <title>New insights into the metabolic potential of the phototrophic purple bacterium Rhodopila globiformis DSM 161(T) from its draft genome sequence and evidence for a vanadium-dependent nitrogenase.</title>
        <authorList>
            <person name="Imhoff J.F."/>
            <person name="Rahn T."/>
            <person name="Kunzel S."/>
            <person name="Neulinger S.C."/>
        </authorList>
    </citation>
    <scope>NUCLEOTIDE SEQUENCE [LARGE SCALE GENOMIC DNA]</scope>
    <source>
        <strain evidence="8 9">DSM 16996</strain>
    </source>
</reference>
<dbReference type="InterPro" id="IPR058624">
    <property type="entry name" value="MdtA-like_HH"/>
</dbReference>
<feature type="domain" description="Multidrug resistance protein MdtA-like barrel-sandwich hybrid" evidence="5">
    <location>
        <begin position="65"/>
        <end position="208"/>
    </location>
</feature>
<evidence type="ECO:0000313" key="9">
    <source>
        <dbReference type="Proteomes" id="UP000239089"/>
    </source>
</evidence>
<dbReference type="Pfam" id="PF25876">
    <property type="entry name" value="HH_MFP_RND"/>
    <property type="match status" value="1"/>
</dbReference>
<comment type="similarity">
    <text evidence="2">Belongs to the membrane fusion protein (MFP) (TC 8.A.1) family.</text>
</comment>
<dbReference type="Gene3D" id="2.40.30.170">
    <property type="match status" value="1"/>
</dbReference>
<dbReference type="InterPro" id="IPR058627">
    <property type="entry name" value="MdtA-like_C"/>
</dbReference>
<dbReference type="InterPro" id="IPR058625">
    <property type="entry name" value="MdtA-like_BSH"/>
</dbReference>
<feature type="domain" description="Multidrug resistance protein MdtA-like beta-barrel" evidence="6">
    <location>
        <begin position="212"/>
        <end position="302"/>
    </location>
</feature>
<keyword evidence="9" id="KW-1185">Reference proteome</keyword>
<proteinExistence type="inferred from homology"/>
<dbReference type="AlphaFoldDB" id="A0A2S6NAW4"/>
<accession>A0A2S6NAW4</accession>
<evidence type="ECO:0000259" key="6">
    <source>
        <dbReference type="Pfam" id="PF25944"/>
    </source>
</evidence>
<dbReference type="Pfam" id="PF25917">
    <property type="entry name" value="BSH_RND"/>
    <property type="match status" value="1"/>
</dbReference>
<comment type="caution">
    <text evidence="8">The sequence shown here is derived from an EMBL/GenBank/DDBJ whole genome shotgun (WGS) entry which is preliminary data.</text>
</comment>
<dbReference type="PANTHER" id="PTHR30158">
    <property type="entry name" value="ACRA/E-RELATED COMPONENT OF DRUG EFFLUX TRANSPORTER"/>
    <property type="match status" value="1"/>
</dbReference>
<dbReference type="EMBL" id="NHSJ01000051">
    <property type="protein sequence ID" value="PPQ31734.1"/>
    <property type="molecule type" value="Genomic_DNA"/>
</dbReference>
<dbReference type="NCBIfam" id="TIGR01730">
    <property type="entry name" value="RND_mfp"/>
    <property type="match status" value="1"/>
</dbReference>
<organism evidence="8 9">
    <name type="scientific">Rhodoblastus sphagnicola</name>
    <dbReference type="NCBI Taxonomy" id="333368"/>
    <lineage>
        <taxon>Bacteria</taxon>
        <taxon>Pseudomonadati</taxon>
        <taxon>Pseudomonadota</taxon>
        <taxon>Alphaproteobacteria</taxon>
        <taxon>Hyphomicrobiales</taxon>
        <taxon>Rhodoblastaceae</taxon>
        <taxon>Rhodoblastus</taxon>
    </lineage>
</organism>
<dbReference type="InterPro" id="IPR058626">
    <property type="entry name" value="MdtA-like_b-barrel"/>
</dbReference>
<dbReference type="OrthoDB" id="9816569at2"/>
<evidence type="ECO:0000256" key="1">
    <source>
        <dbReference type="ARBA" id="ARBA00004196"/>
    </source>
</evidence>